<name>A0ABD2MT67_9CUCU</name>
<keyword evidence="3" id="KW-1185">Reference proteome</keyword>
<evidence type="ECO:0000313" key="3">
    <source>
        <dbReference type="Proteomes" id="UP001516400"/>
    </source>
</evidence>
<gene>
    <name evidence="2" type="ORF">HHI36_008650</name>
</gene>
<evidence type="ECO:0000256" key="1">
    <source>
        <dbReference type="SAM" id="MobiDB-lite"/>
    </source>
</evidence>
<sequence length="104" mass="11252">MRQSFDTRQNLDSSEKRTFDHSGIPQFACSFANLSSLSLFLTVSNEICTFVESASSFCSILAVQCRTLSAVKRSQRSSTGVVPISSLSGPSSIFPCFVVPINCS</sequence>
<protein>
    <submittedName>
        <fullName evidence="2">Uncharacterized protein</fullName>
    </submittedName>
</protein>
<feature type="region of interest" description="Disordered" evidence="1">
    <location>
        <begin position="1"/>
        <end position="21"/>
    </location>
</feature>
<proteinExistence type="predicted"/>
<dbReference type="EMBL" id="JABFTP020000021">
    <property type="protein sequence ID" value="KAL3269586.1"/>
    <property type="molecule type" value="Genomic_DNA"/>
</dbReference>
<organism evidence="2 3">
    <name type="scientific">Cryptolaemus montrouzieri</name>
    <dbReference type="NCBI Taxonomy" id="559131"/>
    <lineage>
        <taxon>Eukaryota</taxon>
        <taxon>Metazoa</taxon>
        <taxon>Ecdysozoa</taxon>
        <taxon>Arthropoda</taxon>
        <taxon>Hexapoda</taxon>
        <taxon>Insecta</taxon>
        <taxon>Pterygota</taxon>
        <taxon>Neoptera</taxon>
        <taxon>Endopterygota</taxon>
        <taxon>Coleoptera</taxon>
        <taxon>Polyphaga</taxon>
        <taxon>Cucujiformia</taxon>
        <taxon>Coccinelloidea</taxon>
        <taxon>Coccinellidae</taxon>
        <taxon>Scymninae</taxon>
        <taxon>Scymnini</taxon>
        <taxon>Cryptolaemus</taxon>
    </lineage>
</organism>
<feature type="compositionally biased region" description="Polar residues" evidence="1">
    <location>
        <begin position="1"/>
        <end position="12"/>
    </location>
</feature>
<accession>A0ABD2MT67</accession>
<dbReference type="AlphaFoldDB" id="A0ABD2MT67"/>
<evidence type="ECO:0000313" key="2">
    <source>
        <dbReference type="EMBL" id="KAL3269586.1"/>
    </source>
</evidence>
<dbReference type="Proteomes" id="UP001516400">
    <property type="component" value="Unassembled WGS sequence"/>
</dbReference>
<comment type="caution">
    <text evidence="2">The sequence shown here is derived from an EMBL/GenBank/DDBJ whole genome shotgun (WGS) entry which is preliminary data.</text>
</comment>
<reference evidence="2 3" key="1">
    <citation type="journal article" date="2021" name="BMC Biol.">
        <title>Horizontally acquired antibacterial genes associated with adaptive radiation of ladybird beetles.</title>
        <authorList>
            <person name="Li H.S."/>
            <person name="Tang X.F."/>
            <person name="Huang Y.H."/>
            <person name="Xu Z.Y."/>
            <person name="Chen M.L."/>
            <person name="Du X.Y."/>
            <person name="Qiu B.Y."/>
            <person name="Chen P.T."/>
            <person name="Zhang W."/>
            <person name="Slipinski A."/>
            <person name="Escalona H.E."/>
            <person name="Waterhouse R.M."/>
            <person name="Zwick A."/>
            <person name="Pang H."/>
        </authorList>
    </citation>
    <scope>NUCLEOTIDE SEQUENCE [LARGE SCALE GENOMIC DNA]</scope>
    <source>
        <strain evidence="2">SYSU2018</strain>
    </source>
</reference>